<dbReference type="InterPro" id="IPR029501">
    <property type="entry name" value="EndoU_bac"/>
</dbReference>
<feature type="domain" description="Bacterial EndoU nuclease" evidence="1">
    <location>
        <begin position="10"/>
        <end position="78"/>
    </location>
</feature>
<name>A0ABW1YJ14_9DEIO</name>
<organism evidence="2 4">
    <name type="scientific">Deinococcus lacus</name>
    <dbReference type="NCBI Taxonomy" id="392561"/>
    <lineage>
        <taxon>Bacteria</taxon>
        <taxon>Thermotogati</taxon>
        <taxon>Deinococcota</taxon>
        <taxon>Deinococci</taxon>
        <taxon>Deinococcales</taxon>
        <taxon>Deinococcaceae</taxon>
        <taxon>Deinococcus</taxon>
    </lineage>
</organism>
<reference evidence="4" key="2">
    <citation type="journal article" date="2019" name="Int. J. Syst. Evol. Microbiol.">
        <title>The Global Catalogue of Microorganisms (GCM) 10K type strain sequencing project: providing services to taxonomists for standard genome sequencing and annotation.</title>
        <authorList>
            <consortium name="The Broad Institute Genomics Platform"/>
            <consortium name="The Broad Institute Genome Sequencing Center for Infectious Disease"/>
            <person name="Wu L."/>
            <person name="Ma J."/>
        </authorList>
    </citation>
    <scope>NUCLEOTIDE SEQUENCE [LARGE SCALE GENOMIC DNA]</scope>
    <source>
        <strain evidence="4">CGMCC 1.15772</strain>
    </source>
</reference>
<evidence type="ECO:0000313" key="4">
    <source>
        <dbReference type="Proteomes" id="UP001596297"/>
    </source>
</evidence>
<evidence type="ECO:0000313" key="2">
    <source>
        <dbReference type="EMBL" id="MFC6593120.1"/>
    </source>
</evidence>
<dbReference type="EMBL" id="JBHSWD010000006">
    <property type="protein sequence ID" value="MFC6593120.1"/>
    <property type="molecule type" value="Genomic_DNA"/>
</dbReference>
<comment type="caution">
    <text evidence="2">The sequence shown here is derived from an EMBL/GenBank/DDBJ whole genome shotgun (WGS) entry which is preliminary data.</text>
</comment>
<dbReference type="EMBL" id="JBHSWD010000006">
    <property type="protein sequence ID" value="MFC6593193.1"/>
    <property type="molecule type" value="Genomic_DNA"/>
</dbReference>
<proteinExistence type="predicted"/>
<dbReference type="RefSeq" id="WP_380084270.1">
    <property type="nucleotide sequence ID" value="NZ_JBHSWD010000006.1"/>
</dbReference>
<evidence type="ECO:0000259" key="1">
    <source>
        <dbReference type="Pfam" id="PF14436"/>
    </source>
</evidence>
<gene>
    <name evidence="2" type="ORF">ACFP81_14600</name>
    <name evidence="3" type="ORF">ACFP81_15005</name>
</gene>
<reference evidence="2" key="1">
    <citation type="journal article" date="2014" name="Int. J. Syst. Evol. Microbiol.">
        <title>Complete genome of a new Firmicutes species belonging to the dominant human colonic microbiota ('Ruminococcus bicirculans') reveals two chromosomes and a selective capacity to utilize plant glucans.</title>
        <authorList>
            <consortium name="NISC Comparative Sequencing Program"/>
            <person name="Wegmann U."/>
            <person name="Louis P."/>
            <person name="Goesmann A."/>
            <person name="Henrissat B."/>
            <person name="Duncan S.H."/>
            <person name="Flint H.J."/>
        </authorList>
    </citation>
    <scope>NUCLEOTIDE SEQUENCE</scope>
    <source>
        <strain evidence="2">NBRC 112440</strain>
    </source>
</reference>
<protein>
    <submittedName>
        <fullName evidence="2">EndoU domain-containing protein</fullName>
    </submittedName>
</protein>
<sequence length="80" mass="9241">MSIFNPLTGKWNNKYLASTLFPKAWSEKEVRDYVTQAYATSTTRDGYNYVGKRDTVNGVTMKFKLDSNRSRVETGFPDIY</sequence>
<dbReference type="Pfam" id="PF14436">
    <property type="entry name" value="EndoU_bacteria"/>
    <property type="match status" value="1"/>
</dbReference>
<dbReference type="Proteomes" id="UP001596297">
    <property type="component" value="Unassembled WGS sequence"/>
</dbReference>
<evidence type="ECO:0000313" key="3">
    <source>
        <dbReference type="EMBL" id="MFC6593193.1"/>
    </source>
</evidence>
<accession>A0ABW1YJ14</accession>
<keyword evidence="4" id="KW-1185">Reference proteome</keyword>
<reference evidence="2" key="3">
    <citation type="submission" date="2024-09" db="EMBL/GenBank/DDBJ databases">
        <authorList>
            <person name="Sun Q."/>
            <person name="Mori K."/>
        </authorList>
    </citation>
    <scope>NUCLEOTIDE SEQUENCE</scope>
    <source>
        <strain evidence="2">NBRC 112440</strain>
    </source>
</reference>